<dbReference type="EMBL" id="PYNF01000013">
    <property type="protein sequence ID" value="PSU97727.1"/>
    <property type="molecule type" value="Genomic_DNA"/>
</dbReference>
<dbReference type="Gene3D" id="3.90.550.10">
    <property type="entry name" value="Spore Coat Polysaccharide Biosynthesis Protein SpsA, Chain A"/>
    <property type="match status" value="1"/>
</dbReference>
<sequence length="307" mass="35636">MISIIIPCFNISHFFISFKETVSKICSLSGFEVILINDGSTDNTRSLLETFCFQQCTVIHKDNGGVSSARNIGIENALGDYVLFLDADDTYNFDVLSSINIDERLDFYLFDFRIYDNGIEVDKNNNKRTDFTGMELYKNILLSKKKVLLGCFCINMKFLRMNNIVFHEDVFIGEDLNFIFNILEITDKYTISNEVLYKYIFLDGSAMNSRVSKKHFYGMMNIIVKSEVLSEYKKIYINRNLMYLIKKCLAFGVESSVDEKYLNNNLSHVASNKIGINKDASFITFLFNFLLRFRVVRFFLLKILLLK</sequence>
<dbReference type="SUPFAM" id="SSF53448">
    <property type="entry name" value="Nucleotide-diphospho-sugar transferases"/>
    <property type="match status" value="1"/>
</dbReference>
<dbReference type="Pfam" id="PF00535">
    <property type="entry name" value="Glycos_transf_2"/>
    <property type="match status" value="1"/>
</dbReference>
<dbReference type="GO" id="GO:0016758">
    <property type="term" value="F:hexosyltransferase activity"/>
    <property type="evidence" value="ECO:0007669"/>
    <property type="project" value="UniProtKB-ARBA"/>
</dbReference>
<evidence type="ECO:0000313" key="2">
    <source>
        <dbReference type="EMBL" id="PSU97727.1"/>
    </source>
</evidence>
<dbReference type="Proteomes" id="UP000241426">
    <property type="component" value="Unassembled WGS sequence"/>
</dbReference>
<reference evidence="2 3" key="1">
    <citation type="submission" date="2018-01" db="EMBL/GenBank/DDBJ databases">
        <title>Whole genome sequencing of Histamine producing bacteria.</title>
        <authorList>
            <person name="Butler K."/>
        </authorList>
    </citation>
    <scope>NUCLEOTIDE SEQUENCE [LARGE SCALE GENOMIC DNA]</scope>
    <source>
        <strain evidence="2 3">FS-7.2</strain>
    </source>
</reference>
<dbReference type="RefSeq" id="WP_107289799.1">
    <property type="nucleotide sequence ID" value="NZ_PYNF01000013.1"/>
</dbReference>
<dbReference type="CDD" id="cd00761">
    <property type="entry name" value="Glyco_tranf_GTA_type"/>
    <property type="match status" value="1"/>
</dbReference>
<accession>A0A2T3KG58</accession>
<dbReference type="PANTHER" id="PTHR22916:SF3">
    <property type="entry name" value="UDP-GLCNAC:BETAGAL BETA-1,3-N-ACETYLGLUCOSAMINYLTRANSFERASE-LIKE PROTEIN 1"/>
    <property type="match status" value="1"/>
</dbReference>
<evidence type="ECO:0000259" key="1">
    <source>
        <dbReference type="Pfam" id="PF00535"/>
    </source>
</evidence>
<dbReference type="InterPro" id="IPR001173">
    <property type="entry name" value="Glyco_trans_2-like"/>
</dbReference>
<proteinExistence type="predicted"/>
<dbReference type="PANTHER" id="PTHR22916">
    <property type="entry name" value="GLYCOSYLTRANSFERASE"/>
    <property type="match status" value="1"/>
</dbReference>
<evidence type="ECO:0000313" key="3">
    <source>
        <dbReference type="Proteomes" id="UP000241426"/>
    </source>
</evidence>
<organism evidence="2 3">
    <name type="scientific">Photobacterium kishitanii</name>
    <dbReference type="NCBI Taxonomy" id="318456"/>
    <lineage>
        <taxon>Bacteria</taxon>
        <taxon>Pseudomonadati</taxon>
        <taxon>Pseudomonadota</taxon>
        <taxon>Gammaproteobacteria</taxon>
        <taxon>Vibrionales</taxon>
        <taxon>Vibrionaceae</taxon>
        <taxon>Photobacterium</taxon>
    </lineage>
</organism>
<gene>
    <name evidence="2" type="ORF">C9J27_15370</name>
</gene>
<dbReference type="AlphaFoldDB" id="A0A2T3KG58"/>
<dbReference type="InterPro" id="IPR029044">
    <property type="entry name" value="Nucleotide-diphossugar_trans"/>
</dbReference>
<name>A0A2T3KG58_9GAMM</name>
<comment type="caution">
    <text evidence="2">The sequence shown here is derived from an EMBL/GenBank/DDBJ whole genome shotgun (WGS) entry which is preliminary data.</text>
</comment>
<feature type="domain" description="Glycosyltransferase 2-like" evidence="1">
    <location>
        <begin position="3"/>
        <end position="99"/>
    </location>
</feature>
<protein>
    <recommendedName>
        <fullName evidence="1">Glycosyltransferase 2-like domain-containing protein</fullName>
    </recommendedName>
</protein>